<accession>A0A6C0IRU3</accession>
<evidence type="ECO:0000313" key="1">
    <source>
        <dbReference type="EMBL" id="QHT94233.1"/>
    </source>
</evidence>
<proteinExistence type="predicted"/>
<dbReference type="EMBL" id="MN740217">
    <property type="protein sequence ID" value="QHT94233.1"/>
    <property type="molecule type" value="Genomic_DNA"/>
</dbReference>
<protein>
    <submittedName>
        <fullName evidence="1">Uncharacterized protein</fullName>
    </submittedName>
</protein>
<reference evidence="1" key="1">
    <citation type="journal article" date="2020" name="Nature">
        <title>Giant virus diversity and host interactions through global metagenomics.</title>
        <authorList>
            <person name="Schulz F."/>
            <person name="Roux S."/>
            <person name="Paez-Espino D."/>
            <person name="Jungbluth S."/>
            <person name="Walsh D.A."/>
            <person name="Denef V.J."/>
            <person name="McMahon K.D."/>
            <person name="Konstantinidis K.T."/>
            <person name="Eloe-Fadrosh E.A."/>
            <person name="Kyrpides N.C."/>
            <person name="Woyke T."/>
        </authorList>
    </citation>
    <scope>NUCLEOTIDE SEQUENCE</scope>
    <source>
        <strain evidence="1">GVMAG-M-3300024258-28</strain>
    </source>
</reference>
<organism evidence="1">
    <name type="scientific">viral metagenome</name>
    <dbReference type="NCBI Taxonomy" id="1070528"/>
    <lineage>
        <taxon>unclassified sequences</taxon>
        <taxon>metagenomes</taxon>
        <taxon>organismal metagenomes</taxon>
    </lineage>
</organism>
<name>A0A6C0IRU3_9ZZZZ</name>
<sequence length="140" mass="16303">MDNEGSNTNLEDNTITLKNEVSNKRVEDITLEMFMNKKTLHKIRSNQLGETIMFDLDLETYKQDIEDMFLQLMNDPKTNTHPDVKEQFINFCKVTIIQIQTKEVLNATPHLDEDRTTTTKSISSEPFQSFWGKEIVTKKS</sequence>
<dbReference type="AlphaFoldDB" id="A0A6C0IRU3"/>